<dbReference type="OrthoDB" id="8755366at2"/>
<organism evidence="1 2">
    <name type="scientific">Arenimonas caeni</name>
    <dbReference type="NCBI Taxonomy" id="2058085"/>
    <lineage>
        <taxon>Bacteria</taxon>
        <taxon>Pseudomonadati</taxon>
        <taxon>Pseudomonadota</taxon>
        <taxon>Gammaproteobacteria</taxon>
        <taxon>Lysobacterales</taxon>
        <taxon>Lysobacteraceae</taxon>
        <taxon>Arenimonas</taxon>
    </lineage>
</organism>
<protein>
    <submittedName>
        <fullName evidence="1">Uncharacterized protein</fullName>
    </submittedName>
</protein>
<sequence length="136" mass="14973">MGHTKVDSAKGPRSLSAIAPGALEAFRRPGQAHLSPLRFREFFGLGIGELERTLRAPLWLLRREPNDPVVQLRLLAFLQVHSALIDLGKDPITAGFHLRNTPIPAFQYQTLFEVVRDGRVADALGYLDSISSGFVG</sequence>
<proteinExistence type="predicted"/>
<keyword evidence="2" id="KW-1185">Reference proteome</keyword>
<dbReference type="RefSeq" id="WP_106991548.1">
    <property type="nucleotide sequence ID" value="NZ_KZ679106.1"/>
</dbReference>
<dbReference type="EMBL" id="PVLF01000032">
    <property type="protein sequence ID" value="PRH81283.1"/>
    <property type="molecule type" value="Genomic_DNA"/>
</dbReference>
<evidence type="ECO:0000313" key="1">
    <source>
        <dbReference type="EMBL" id="PRH81283.1"/>
    </source>
</evidence>
<gene>
    <name evidence="1" type="ORF">C6N40_13475</name>
</gene>
<evidence type="ECO:0000313" key="2">
    <source>
        <dbReference type="Proteomes" id="UP000241736"/>
    </source>
</evidence>
<dbReference type="Proteomes" id="UP000241736">
    <property type="component" value="Unassembled WGS sequence"/>
</dbReference>
<comment type="caution">
    <text evidence="1">The sequence shown here is derived from an EMBL/GenBank/DDBJ whole genome shotgun (WGS) entry which is preliminary data.</text>
</comment>
<accession>A0A2P6M5J5</accession>
<dbReference type="AlphaFoldDB" id="A0A2P6M5J5"/>
<name>A0A2P6M5J5_9GAMM</name>
<reference evidence="1 2" key="1">
    <citation type="submission" date="2018-03" db="EMBL/GenBank/DDBJ databases">
        <title>Arenimonas caeni sp. nov., isolated from activated sludge.</title>
        <authorList>
            <person name="Liu H."/>
        </authorList>
    </citation>
    <scope>NUCLEOTIDE SEQUENCE [LARGE SCALE GENOMIC DNA]</scope>
    <source>
        <strain evidence="2">z29</strain>
    </source>
</reference>